<dbReference type="InterPro" id="IPR029058">
    <property type="entry name" value="AB_hydrolase_fold"/>
</dbReference>
<dbReference type="PANTHER" id="PTHR46331:SF2">
    <property type="entry name" value="VALACYCLOVIR HYDROLASE"/>
    <property type="match status" value="1"/>
</dbReference>
<name>A0A3L8DVR8_OOCBI</name>
<evidence type="ECO:0000259" key="1">
    <source>
        <dbReference type="Pfam" id="PF00561"/>
    </source>
</evidence>
<dbReference type="PRINTS" id="PR00111">
    <property type="entry name" value="ABHYDROLASE"/>
</dbReference>
<proteinExistence type="predicted"/>
<dbReference type="Proteomes" id="UP000279307">
    <property type="component" value="Chromosome 3"/>
</dbReference>
<dbReference type="OrthoDB" id="19657at2759"/>
<sequence>MAGQSGNKEERKIQVSDVDINFVRVGTGDHPVLFLYGLLGTAWLNLGPHIESFDTEKLTIVAWDAPGYGKSRPPDRTFPDNFYQRDATWAYSLMKTLGYSKFSLVGMADGGITALWLAATYPESIHKMIVYDVRSCITPAEIKVYECTANIAFSEPLRTRMLQVYELNYIKQTMSKWLDAMRKLHNKQNGDLCKQALPKIKCPTLILRKSVDILFAPEHALYLKQNITNSRIYDFEPDTPNDLSIHPKEFQRVITEFLLQK</sequence>
<reference evidence="2 3" key="1">
    <citation type="journal article" date="2018" name="Genome Res.">
        <title>The genomic architecture and molecular evolution of ant odorant receptors.</title>
        <authorList>
            <person name="McKenzie S.K."/>
            <person name="Kronauer D.J.C."/>
        </authorList>
    </citation>
    <scope>NUCLEOTIDE SEQUENCE [LARGE SCALE GENOMIC DNA]</scope>
    <source>
        <strain evidence="2">Clonal line C1</strain>
    </source>
</reference>
<accession>A0A3L8DVR8</accession>
<dbReference type="Pfam" id="PF00561">
    <property type="entry name" value="Abhydrolase_1"/>
    <property type="match status" value="1"/>
</dbReference>
<dbReference type="PANTHER" id="PTHR46331">
    <property type="entry name" value="VALACYCLOVIR HYDROLASE"/>
    <property type="match status" value="1"/>
</dbReference>
<dbReference type="EMBL" id="QOIP01000003">
    <property type="protein sequence ID" value="RLU24333.1"/>
    <property type="molecule type" value="Genomic_DNA"/>
</dbReference>
<comment type="caution">
    <text evidence="2">The sequence shown here is derived from an EMBL/GenBank/DDBJ whole genome shotgun (WGS) entry which is preliminary data.</text>
</comment>
<organism evidence="2 3">
    <name type="scientific">Ooceraea biroi</name>
    <name type="common">Clonal raider ant</name>
    <name type="synonym">Cerapachys biroi</name>
    <dbReference type="NCBI Taxonomy" id="2015173"/>
    <lineage>
        <taxon>Eukaryota</taxon>
        <taxon>Metazoa</taxon>
        <taxon>Ecdysozoa</taxon>
        <taxon>Arthropoda</taxon>
        <taxon>Hexapoda</taxon>
        <taxon>Insecta</taxon>
        <taxon>Pterygota</taxon>
        <taxon>Neoptera</taxon>
        <taxon>Endopterygota</taxon>
        <taxon>Hymenoptera</taxon>
        <taxon>Apocrita</taxon>
        <taxon>Aculeata</taxon>
        <taxon>Formicoidea</taxon>
        <taxon>Formicidae</taxon>
        <taxon>Dorylinae</taxon>
        <taxon>Ooceraea</taxon>
    </lineage>
</organism>
<dbReference type="GO" id="GO:0017171">
    <property type="term" value="F:serine hydrolase activity"/>
    <property type="evidence" value="ECO:0007669"/>
    <property type="project" value="TreeGrafter"/>
</dbReference>
<gene>
    <name evidence="2" type="ORF">DMN91_002421</name>
</gene>
<dbReference type="InterPro" id="IPR000073">
    <property type="entry name" value="AB_hydrolase_1"/>
</dbReference>
<dbReference type="AlphaFoldDB" id="A0A3L8DVR8"/>
<dbReference type="SUPFAM" id="SSF53474">
    <property type="entry name" value="alpha/beta-Hydrolases"/>
    <property type="match status" value="1"/>
</dbReference>
<evidence type="ECO:0000313" key="2">
    <source>
        <dbReference type="EMBL" id="RLU24333.1"/>
    </source>
</evidence>
<protein>
    <recommendedName>
        <fullName evidence="1">AB hydrolase-1 domain-containing protein</fullName>
    </recommendedName>
</protein>
<feature type="domain" description="AB hydrolase-1" evidence="1">
    <location>
        <begin position="31"/>
        <end position="130"/>
    </location>
</feature>
<evidence type="ECO:0000313" key="3">
    <source>
        <dbReference type="Proteomes" id="UP000279307"/>
    </source>
</evidence>
<dbReference type="Gene3D" id="3.40.50.1820">
    <property type="entry name" value="alpha/beta hydrolase"/>
    <property type="match status" value="1"/>
</dbReference>